<dbReference type="InterPro" id="IPR042183">
    <property type="entry name" value="MmgE/PrpD_sf_1"/>
</dbReference>
<evidence type="ECO:0000259" key="2">
    <source>
        <dbReference type="Pfam" id="PF03972"/>
    </source>
</evidence>
<dbReference type="EMBL" id="QOHO01000027">
    <property type="protein sequence ID" value="RFZ79095.1"/>
    <property type="molecule type" value="Genomic_DNA"/>
</dbReference>
<dbReference type="PANTHER" id="PTHR16943">
    <property type="entry name" value="2-METHYLCITRATE DEHYDRATASE-RELATED"/>
    <property type="match status" value="1"/>
</dbReference>
<dbReference type="InterPro" id="IPR036148">
    <property type="entry name" value="MmgE/PrpD_sf"/>
</dbReference>
<dbReference type="GO" id="GO:0016829">
    <property type="term" value="F:lyase activity"/>
    <property type="evidence" value="ECO:0007669"/>
    <property type="project" value="InterPro"/>
</dbReference>
<proteinExistence type="inferred from homology"/>
<dbReference type="Gene3D" id="3.30.1330.120">
    <property type="entry name" value="2-methylcitrate dehydratase PrpD"/>
    <property type="match status" value="1"/>
</dbReference>
<dbReference type="Pfam" id="PF03972">
    <property type="entry name" value="MmgE_PrpD_N"/>
    <property type="match status" value="1"/>
</dbReference>
<dbReference type="Proteomes" id="UP000260680">
    <property type="component" value="Unassembled WGS sequence"/>
</dbReference>
<dbReference type="Gene3D" id="1.10.4100.10">
    <property type="entry name" value="2-methylcitrate dehydratase PrpD"/>
    <property type="match status" value="1"/>
</dbReference>
<dbReference type="OrthoDB" id="9791416at2"/>
<dbReference type="InterPro" id="IPR005656">
    <property type="entry name" value="MmgE_PrpD"/>
</dbReference>
<feature type="domain" description="MmgE/PrpD N-terminal" evidence="2">
    <location>
        <begin position="8"/>
        <end position="249"/>
    </location>
</feature>
<feature type="domain" description="MmgE/PrpD C-terminal" evidence="3">
    <location>
        <begin position="277"/>
        <end position="450"/>
    </location>
</feature>
<sequence>MDYLIYGLAEYVVNLSYGDLPETAVEAGKQVILDSYGNLVFGRYCETSEKILKYAELSDFGMKKEKSASFIGEEEIFTDCETAVFAHTMMARCADLDDGYRHAMGHPGSGLVPLLLTMAQQYKKDGKEMITSVVAAYDIYARLGEAVNPYMYRERGFDATGVCGAVAAAALISKIIGADAERTKNAMGIASLFTGGLIEYQNDGTSGKIMCGGWAALTGIRAVRLASCGFTGPDAALEGKYGFFQAFKGTSGHCETDHVMSNLGKDFKITEIYFKRHACQRGLHAVLDAILELRESYALTPELVKTIDIRTSSFVHRLSNPFPRTAVGAQASAQFTSAVALKYGRMDSETLIVNSFNDNEIQRLVKRITVTKDDEVEEYLDKNPTHFCAAKVILETYRGCIYKKWVPVPLGDVETPFNWDMLKVKFDHLVAGTPGEKTKNEKYALLKNLEKVSDISAVFRL</sequence>
<evidence type="ECO:0000256" key="1">
    <source>
        <dbReference type="ARBA" id="ARBA00006174"/>
    </source>
</evidence>
<evidence type="ECO:0000313" key="4">
    <source>
        <dbReference type="EMBL" id="RFZ79095.1"/>
    </source>
</evidence>
<organism evidence="4 5">
    <name type="scientific">Lacrimispora amygdalina</name>
    <dbReference type="NCBI Taxonomy" id="253257"/>
    <lineage>
        <taxon>Bacteria</taxon>
        <taxon>Bacillati</taxon>
        <taxon>Bacillota</taxon>
        <taxon>Clostridia</taxon>
        <taxon>Lachnospirales</taxon>
        <taxon>Lachnospiraceae</taxon>
        <taxon>Lacrimispora</taxon>
    </lineage>
</organism>
<dbReference type="InterPro" id="IPR045336">
    <property type="entry name" value="MmgE_PrpD_N"/>
</dbReference>
<dbReference type="InterPro" id="IPR042188">
    <property type="entry name" value="MmgE/PrpD_sf_2"/>
</dbReference>
<name>A0A3E2NDM7_9FIRM</name>
<evidence type="ECO:0000313" key="5">
    <source>
        <dbReference type="Proteomes" id="UP000260680"/>
    </source>
</evidence>
<accession>A0A3E2NDM7</accession>
<dbReference type="Pfam" id="PF19305">
    <property type="entry name" value="MmgE_PrpD_C"/>
    <property type="match status" value="1"/>
</dbReference>
<protein>
    <submittedName>
        <fullName evidence="4">MmgE/PrpD family protein</fullName>
    </submittedName>
</protein>
<dbReference type="InterPro" id="IPR045337">
    <property type="entry name" value="MmgE_PrpD_C"/>
</dbReference>
<gene>
    <name evidence="4" type="ORF">DS742_09545</name>
</gene>
<dbReference type="RefSeq" id="WP_117416775.1">
    <property type="nucleotide sequence ID" value="NZ_QOHO01000027.1"/>
</dbReference>
<evidence type="ECO:0000259" key="3">
    <source>
        <dbReference type="Pfam" id="PF19305"/>
    </source>
</evidence>
<comment type="caution">
    <text evidence="4">The sequence shown here is derived from an EMBL/GenBank/DDBJ whole genome shotgun (WGS) entry which is preliminary data.</text>
</comment>
<comment type="similarity">
    <text evidence="1">Belongs to the PrpD family.</text>
</comment>
<dbReference type="AlphaFoldDB" id="A0A3E2NDM7"/>
<dbReference type="SUPFAM" id="SSF103378">
    <property type="entry name" value="2-methylcitrate dehydratase PrpD"/>
    <property type="match status" value="1"/>
</dbReference>
<dbReference type="PANTHER" id="PTHR16943:SF8">
    <property type="entry name" value="2-METHYLCITRATE DEHYDRATASE"/>
    <property type="match status" value="1"/>
</dbReference>
<reference evidence="4 5" key="1">
    <citation type="submission" date="2018-07" db="EMBL/GenBank/DDBJ databases">
        <title>New species, Clostridium PI-S10-A1B.</title>
        <authorList>
            <person name="Krishna G."/>
            <person name="Summeta K."/>
            <person name="Shikha S."/>
            <person name="Prabhu P.B."/>
            <person name="Suresh K."/>
        </authorList>
    </citation>
    <scope>NUCLEOTIDE SEQUENCE [LARGE SCALE GENOMIC DNA]</scope>
    <source>
        <strain evidence="4 5">PI-S10-A1B</strain>
    </source>
</reference>